<evidence type="ECO:0000313" key="2">
    <source>
        <dbReference type="Proteomes" id="UP000422569"/>
    </source>
</evidence>
<dbReference type="EMBL" id="CP044331">
    <property type="protein sequence ID" value="QGM99720.1"/>
    <property type="molecule type" value="Genomic_DNA"/>
</dbReference>
<proteinExistence type="predicted"/>
<protein>
    <recommendedName>
        <fullName evidence="3">Antifreeze protein</fullName>
    </recommendedName>
</protein>
<reference evidence="1 2" key="1">
    <citation type="submission" date="2019-09" db="EMBL/GenBank/DDBJ databases">
        <title>Isolation and complete genome sequencing of Methylocystis species.</title>
        <authorList>
            <person name="Rumah B.L."/>
            <person name="Stead C.E."/>
            <person name="Stevens B.C."/>
            <person name="Minton N.P."/>
            <person name="Grosse-Honebrink A."/>
            <person name="Zhang Y."/>
        </authorList>
    </citation>
    <scope>NUCLEOTIDE SEQUENCE [LARGE SCALE GENOMIC DNA]</scope>
    <source>
        <strain evidence="1 2">BRCS2</strain>
    </source>
</reference>
<gene>
    <name evidence="1" type="ORF">F7D14_14465</name>
</gene>
<name>A0A6B8MGB1_9HYPH</name>
<dbReference type="Proteomes" id="UP000422569">
    <property type="component" value="Chromosome"/>
</dbReference>
<accession>A0A6B8MGB1</accession>
<sequence length="89" mass="9420">MTTLFVDTLALSVTANAVIAMRLTKMAFGAVDPNRESSLMVAEKIDAAAEASLAAARAIVTGQPHHAAGRAVAVYKRRVERNLRRLTGG</sequence>
<evidence type="ECO:0008006" key="3">
    <source>
        <dbReference type="Google" id="ProtNLM"/>
    </source>
</evidence>
<evidence type="ECO:0000313" key="1">
    <source>
        <dbReference type="EMBL" id="QGM99720.1"/>
    </source>
</evidence>
<organism evidence="1 2">
    <name type="scientific">Methylocystis parvus</name>
    <dbReference type="NCBI Taxonomy" id="134"/>
    <lineage>
        <taxon>Bacteria</taxon>
        <taxon>Pseudomonadati</taxon>
        <taxon>Pseudomonadota</taxon>
        <taxon>Alphaproteobacteria</taxon>
        <taxon>Hyphomicrobiales</taxon>
        <taxon>Methylocystaceae</taxon>
        <taxon>Methylocystis</taxon>
    </lineage>
</organism>
<dbReference type="KEGG" id="mpar:F7D14_14465"/>
<dbReference type="AlphaFoldDB" id="A0A6B8MGB1"/>
<keyword evidence="2" id="KW-1185">Reference proteome</keyword>